<dbReference type="InParanoid" id="E2B4A8"/>
<accession>E2B4A8</accession>
<evidence type="ECO:0000313" key="3">
    <source>
        <dbReference type="EMBL" id="EFN89456.1"/>
    </source>
</evidence>
<dbReference type="GO" id="GO:0000815">
    <property type="term" value="C:ESCRT III complex"/>
    <property type="evidence" value="ECO:0007669"/>
    <property type="project" value="TreeGrafter"/>
</dbReference>
<name>E2B4A8_HARSA</name>
<proteinExistence type="inferred from homology"/>
<protein>
    <submittedName>
        <fullName evidence="3">Charged multivesicular body protein 7</fullName>
    </submittedName>
</protein>
<organism evidence="4">
    <name type="scientific">Harpegnathos saltator</name>
    <name type="common">Jerdon's jumping ant</name>
    <dbReference type="NCBI Taxonomy" id="610380"/>
    <lineage>
        <taxon>Eukaryota</taxon>
        <taxon>Metazoa</taxon>
        <taxon>Ecdysozoa</taxon>
        <taxon>Arthropoda</taxon>
        <taxon>Hexapoda</taxon>
        <taxon>Insecta</taxon>
        <taxon>Pterygota</taxon>
        <taxon>Neoptera</taxon>
        <taxon>Endopterygota</taxon>
        <taxon>Hymenoptera</taxon>
        <taxon>Apocrita</taxon>
        <taxon>Aculeata</taxon>
        <taxon>Formicoidea</taxon>
        <taxon>Formicidae</taxon>
        <taxon>Ponerinae</taxon>
        <taxon>Ponerini</taxon>
        <taxon>Harpegnathos</taxon>
    </lineage>
</organism>
<dbReference type="AlphaFoldDB" id="E2B4A8"/>
<dbReference type="OMA" id="LQLQFMR"/>
<dbReference type="OrthoDB" id="10250120at2759"/>
<dbReference type="EMBL" id="GL445549">
    <property type="protein sequence ID" value="EFN89456.1"/>
    <property type="molecule type" value="Genomic_DNA"/>
</dbReference>
<comment type="similarity">
    <text evidence="1">Belongs to the SNF7 family.</text>
</comment>
<dbReference type="Proteomes" id="UP000008237">
    <property type="component" value="Unassembled WGS sequence"/>
</dbReference>
<dbReference type="KEGG" id="hst:105184550"/>
<dbReference type="FunCoup" id="E2B4A8">
    <property type="interactions" value="1757"/>
</dbReference>
<evidence type="ECO:0000256" key="2">
    <source>
        <dbReference type="SAM" id="Coils"/>
    </source>
</evidence>
<dbReference type="PANTHER" id="PTHR22761">
    <property type="entry name" value="CHARGED MULTIVESICULAR BODY PROTEIN"/>
    <property type="match status" value="1"/>
</dbReference>
<dbReference type="GO" id="GO:0005771">
    <property type="term" value="C:multivesicular body"/>
    <property type="evidence" value="ECO:0007669"/>
    <property type="project" value="TreeGrafter"/>
</dbReference>
<dbReference type="GO" id="GO:0006900">
    <property type="term" value="P:vesicle budding from membrane"/>
    <property type="evidence" value="ECO:0007669"/>
    <property type="project" value="TreeGrafter"/>
</dbReference>
<dbReference type="GO" id="GO:0032511">
    <property type="term" value="P:late endosome to vacuole transport via multivesicular body sorting pathway"/>
    <property type="evidence" value="ECO:0007669"/>
    <property type="project" value="TreeGrafter"/>
</dbReference>
<dbReference type="Pfam" id="PF03357">
    <property type="entry name" value="Snf7"/>
    <property type="match status" value="1"/>
</dbReference>
<evidence type="ECO:0000313" key="4">
    <source>
        <dbReference type="Proteomes" id="UP000008237"/>
    </source>
</evidence>
<feature type="coiled-coil region" evidence="2">
    <location>
        <begin position="345"/>
        <end position="372"/>
    </location>
</feature>
<dbReference type="Gene3D" id="6.10.140.1230">
    <property type="match status" value="1"/>
</dbReference>
<dbReference type="PhylomeDB" id="E2B4A8"/>
<dbReference type="GO" id="GO:0009898">
    <property type="term" value="C:cytoplasmic side of plasma membrane"/>
    <property type="evidence" value="ECO:0007669"/>
    <property type="project" value="TreeGrafter"/>
</dbReference>
<reference evidence="3 4" key="1">
    <citation type="journal article" date="2010" name="Science">
        <title>Genomic comparison of the ants Camponotus floridanus and Harpegnathos saltator.</title>
        <authorList>
            <person name="Bonasio R."/>
            <person name="Zhang G."/>
            <person name="Ye C."/>
            <person name="Mutti N.S."/>
            <person name="Fang X."/>
            <person name="Qin N."/>
            <person name="Donahue G."/>
            <person name="Yang P."/>
            <person name="Li Q."/>
            <person name="Li C."/>
            <person name="Zhang P."/>
            <person name="Huang Z."/>
            <person name="Berger S.L."/>
            <person name="Reinberg D."/>
            <person name="Wang J."/>
            <person name="Liebig J."/>
        </authorList>
    </citation>
    <scope>NUCLEOTIDE SEQUENCE [LARGE SCALE GENOMIC DNA]</scope>
    <source>
        <strain evidence="3 4">R22 G/1</strain>
    </source>
</reference>
<dbReference type="InterPro" id="IPR005024">
    <property type="entry name" value="Snf7_fam"/>
</dbReference>
<evidence type="ECO:0000256" key="1">
    <source>
        <dbReference type="ARBA" id="ARBA00006190"/>
    </source>
</evidence>
<dbReference type="Pfam" id="PF25880">
    <property type="entry name" value="WHD_CHMP7_1st"/>
    <property type="match status" value="1"/>
</dbReference>
<gene>
    <name evidence="3" type="ORF">EAI_06057</name>
</gene>
<sequence length="441" mass="51224">MNDKNISNDLQLPSEKVPKCWNQEERMNALFSPFRSKSANSQDWISKYKFWHDLIYEWLKYTEQCSFSINDLNEAFKRKGCVPLCLVTVIEELIRHNEIIPETDFLKEQCETWTAWSFDTFLRKPINWSFGKMKNYVVGQSIINKEMRYIYIPIIQELGDNILSIVEIKKDNTLYSIPEIMVYYKSKTKKEISENTLNLVLEWLRRKHKVTLKKGSGTNKELLVKFSMQIVTQITEVEEGTYKLMKQENNLIKEIELMEQKKLNILNETKAYLAKGLRQLAKTCLKRKVELEKTIEKRSQALANLRIIIANIEDTRSNSAVLSAYKTGSEILTKMKQSGLIQHNVVDIMDNINELLEENEEVNATMSEILSNDSDAELEKELMELLNENNTDISATFAESKSEIDQLEQPLSDLHIDDLSLLDKNITALSSVKILQEPECL</sequence>
<dbReference type="PANTHER" id="PTHR22761:SF96">
    <property type="entry name" value="BCDNA.GH08385"/>
    <property type="match status" value="1"/>
</dbReference>
<dbReference type="STRING" id="610380.E2B4A8"/>
<keyword evidence="2" id="KW-0175">Coiled coil</keyword>
<keyword evidence="4" id="KW-1185">Reference proteome</keyword>